<evidence type="ECO:0000256" key="2">
    <source>
        <dbReference type="ARBA" id="ARBA00022737"/>
    </source>
</evidence>
<proteinExistence type="inferred from homology"/>
<feature type="repeat" description="PPR" evidence="3">
    <location>
        <begin position="323"/>
        <end position="357"/>
    </location>
</feature>
<comment type="caution">
    <text evidence="4">The sequence shown here is derived from an EMBL/GenBank/DDBJ whole genome shotgun (WGS) entry which is preliminary data.</text>
</comment>
<dbReference type="PANTHER" id="PTHR46128:SF285">
    <property type="entry name" value="PENTATRICOPEPTIDE REPEAT-CONTAINING PROTEIN"/>
    <property type="match status" value="1"/>
</dbReference>
<dbReference type="InterPro" id="IPR050872">
    <property type="entry name" value="PPR_P_subfamily"/>
</dbReference>
<dbReference type="Gene3D" id="1.25.40.10">
    <property type="entry name" value="Tetratricopeptide repeat domain"/>
    <property type="match status" value="4"/>
</dbReference>
<feature type="repeat" description="PPR" evidence="3">
    <location>
        <begin position="266"/>
        <end position="300"/>
    </location>
</feature>
<evidence type="ECO:0008006" key="6">
    <source>
        <dbReference type="Google" id="ProtNLM"/>
    </source>
</evidence>
<dbReference type="PROSITE" id="PS51375">
    <property type="entry name" value="PPR"/>
    <property type="match status" value="6"/>
</dbReference>
<dbReference type="InterPro" id="IPR002885">
    <property type="entry name" value="PPR_rpt"/>
</dbReference>
<comment type="similarity">
    <text evidence="1">Belongs to the PPR family. P subfamily.</text>
</comment>
<organism evidence="4 5">
    <name type="scientific">Aristolochia fimbriata</name>
    <name type="common">White veined hardy Dutchman's pipe vine</name>
    <dbReference type="NCBI Taxonomy" id="158543"/>
    <lineage>
        <taxon>Eukaryota</taxon>
        <taxon>Viridiplantae</taxon>
        <taxon>Streptophyta</taxon>
        <taxon>Embryophyta</taxon>
        <taxon>Tracheophyta</taxon>
        <taxon>Spermatophyta</taxon>
        <taxon>Magnoliopsida</taxon>
        <taxon>Magnoliidae</taxon>
        <taxon>Piperales</taxon>
        <taxon>Aristolochiaceae</taxon>
        <taxon>Aristolochia</taxon>
    </lineage>
</organism>
<keyword evidence="5" id="KW-1185">Reference proteome</keyword>
<dbReference type="Proteomes" id="UP000825729">
    <property type="component" value="Unassembled WGS sequence"/>
</dbReference>
<evidence type="ECO:0000256" key="3">
    <source>
        <dbReference type="PROSITE-ProRule" id="PRU00708"/>
    </source>
</evidence>
<evidence type="ECO:0000256" key="1">
    <source>
        <dbReference type="ARBA" id="ARBA00007626"/>
    </source>
</evidence>
<sequence>MRYSFCVGSSQSPFLTNSFRGSTVYLKKIADISPGATSPQLSLSKEFSNSKFTSTSSQIQGASLPGKLNKESLAQNNLVEIILENQNNPKLALKYYRRAKKAVSFASGVEALCTLLHILVRNGNSVVAQELIKQSISSRYGPEGSFLTSQLIGTSKKCKSDTCVYNYVLDRYLHVGRINDALASYNVMVNNSIYPGIASRNFLLSSLVRLNCIMKAKELYHGMHAKGMECDCFTVSILMHACLKKGQAMEAEGYFEEMKACGVKLDSVAYNIVVQAASLRPDSIKACKLLKEMENLGYDPSMGHIEEALQFRNVMLKHGYPLNVVVETDIMKIFCLQGKLGNAFELFSNMVKNGVEPNNVSYSVLIEGCCRLGNMEKAYEFYIQMKQMGLFPNGQIENARKIFDEMGRRNMLPDVSIFNSLIAGYFRGGNVDEAFQLHYEMLEKGLEPSAETYDILVNGGFDGNVSMPDT</sequence>
<gene>
    <name evidence="4" type="ORF">H6P81_016315</name>
</gene>
<evidence type="ECO:0000313" key="5">
    <source>
        <dbReference type="Proteomes" id="UP000825729"/>
    </source>
</evidence>
<dbReference type="AlphaFoldDB" id="A0AAV7E7W6"/>
<feature type="repeat" description="PPR" evidence="3">
    <location>
        <begin position="358"/>
        <end position="392"/>
    </location>
</feature>
<dbReference type="EMBL" id="JAINDJ010000006">
    <property type="protein sequence ID" value="KAG9444975.1"/>
    <property type="molecule type" value="Genomic_DNA"/>
</dbReference>
<name>A0AAV7E7W6_ARIFI</name>
<keyword evidence="2" id="KW-0677">Repeat</keyword>
<dbReference type="PANTHER" id="PTHR46128">
    <property type="entry name" value="MITOCHONDRIAL GROUP I INTRON SPLICING FACTOR CCM1"/>
    <property type="match status" value="1"/>
</dbReference>
<accession>A0AAV7E7W6</accession>
<dbReference type="Pfam" id="PF13041">
    <property type="entry name" value="PPR_2"/>
    <property type="match status" value="2"/>
</dbReference>
<evidence type="ECO:0000313" key="4">
    <source>
        <dbReference type="EMBL" id="KAG9444975.1"/>
    </source>
</evidence>
<protein>
    <recommendedName>
        <fullName evidence="6">Pentatricopeptide repeat-containing protein</fullName>
    </recommendedName>
</protein>
<feature type="repeat" description="PPR" evidence="3">
    <location>
        <begin position="414"/>
        <end position="448"/>
    </location>
</feature>
<feature type="repeat" description="PPR" evidence="3">
    <location>
        <begin position="161"/>
        <end position="195"/>
    </location>
</feature>
<dbReference type="NCBIfam" id="TIGR00756">
    <property type="entry name" value="PPR"/>
    <property type="match status" value="5"/>
</dbReference>
<dbReference type="InterPro" id="IPR011990">
    <property type="entry name" value="TPR-like_helical_dom_sf"/>
</dbReference>
<dbReference type="Pfam" id="PF01535">
    <property type="entry name" value="PPR"/>
    <property type="match status" value="3"/>
</dbReference>
<reference evidence="4 5" key="1">
    <citation type="submission" date="2021-07" db="EMBL/GenBank/DDBJ databases">
        <title>The Aristolochia fimbriata genome: insights into angiosperm evolution, floral development and chemical biosynthesis.</title>
        <authorList>
            <person name="Jiao Y."/>
        </authorList>
    </citation>
    <scope>NUCLEOTIDE SEQUENCE [LARGE SCALE GENOMIC DNA]</scope>
    <source>
        <strain evidence="4">IBCAS-2021</strain>
        <tissue evidence="4">Leaf</tissue>
    </source>
</reference>
<feature type="repeat" description="PPR" evidence="3">
    <location>
        <begin position="231"/>
        <end position="265"/>
    </location>
</feature>